<keyword evidence="2" id="KW-1185">Reference proteome</keyword>
<dbReference type="AlphaFoldDB" id="A0A4Q0STH0"/>
<evidence type="ECO:0000313" key="2">
    <source>
        <dbReference type="Proteomes" id="UP000289437"/>
    </source>
</evidence>
<name>A0A4Q0STH0_9BACT</name>
<gene>
    <name evidence="1" type="ORF">GRAN_4946</name>
</gene>
<comment type="caution">
    <text evidence="1">The sequence shown here is derived from an EMBL/GenBank/DDBJ whole genome shotgun (WGS) entry which is preliminary data.</text>
</comment>
<reference evidence="2" key="2">
    <citation type="submission" date="2019-02" db="EMBL/GenBank/DDBJ databases">
        <title>Granulicella sibirica sp. nov., a psychrotolerant acidobacterium isolated from an organic soil layer in forested tundra, West Siberia.</title>
        <authorList>
            <person name="Oshkin I.Y."/>
            <person name="Kulichevskaya I.S."/>
            <person name="Rijpstra W.I.C."/>
            <person name="Sinninghe Damste J.S."/>
            <person name="Rakitin A.L."/>
            <person name="Ravin N.V."/>
            <person name="Dedysh S.N."/>
        </authorList>
    </citation>
    <scope>NUCLEOTIDE SEQUENCE [LARGE SCALE GENOMIC DNA]</scope>
    <source>
        <strain evidence="2">AF10</strain>
    </source>
</reference>
<reference evidence="1 2" key="1">
    <citation type="submission" date="2018-11" db="EMBL/GenBank/DDBJ databases">
        <authorList>
            <person name="Mardanov A.V."/>
            <person name="Ravin N.V."/>
            <person name="Dedysh S.N."/>
        </authorList>
    </citation>
    <scope>NUCLEOTIDE SEQUENCE [LARGE SCALE GENOMIC DNA]</scope>
    <source>
        <strain evidence="1 2">AF10</strain>
    </source>
</reference>
<accession>A0A4Q0STH0</accession>
<dbReference type="Proteomes" id="UP000289437">
    <property type="component" value="Unassembled WGS sequence"/>
</dbReference>
<sequence length="69" mass="7307">MELLILCHTLSPDQLSSAIALSRSEKSNIGQLLLISGPTTPITETPYPTVNPLSGPNAFIDSVRSLVTS</sequence>
<organism evidence="1 2">
    <name type="scientific">Granulicella sibirica</name>
    <dbReference type="NCBI Taxonomy" id="2479048"/>
    <lineage>
        <taxon>Bacteria</taxon>
        <taxon>Pseudomonadati</taxon>
        <taxon>Acidobacteriota</taxon>
        <taxon>Terriglobia</taxon>
        <taxon>Terriglobales</taxon>
        <taxon>Acidobacteriaceae</taxon>
        <taxon>Granulicella</taxon>
    </lineage>
</organism>
<proteinExistence type="predicted"/>
<evidence type="ECO:0000313" key="1">
    <source>
        <dbReference type="EMBL" id="RXH53977.1"/>
    </source>
</evidence>
<dbReference type="EMBL" id="RDSM01000006">
    <property type="protein sequence ID" value="RXH53977.1"/>
    <property type="molecule type" value="Genomic_DNA"/>
</dbReference>
<protein>
    <submittedName>
        <fullName evidence="1">Uncharacterized protein</fullName>
    </submittedName>
</protein>